<evidence type="ECO:0000259" key="7">
    <source>
        <dbReference type="Pfam" id="PF11732"/>
    </source>
</evidence>
<protein>
    <recommendedName>
        <fullName evidence="3">THO complex subunit 2</fullName>
    </recommendedName>
</protein>
<name>A0A6A5WTY4_9PLEO</name>
<feature type="compositionally biased region" description="Basic and acidic residues" evidence="5">
    <location>
        <begin position="1563"/>
        <end position="1575"/>
    </location>
</feature>
<feature type="region of interest" description="Disordered" evidence="5">
    <location>
        <begin position="554"/>
        <end position="603"/>
    </location>
</feature>
<feature type="compositionally biased region" description="Polar residues" evidence="5">
    <location>
        <begin position="1515"/>
        <end position="1528"/>
    </location>
</feature>
<keyword evidence="10" id="KW-1185">Reference proteome</keyword>
<keyword evidence="4" id="KW-0539">Nucleus</keyword>
<evidence type="ECO:0000256" key="5">
    <source>
        <dbReference type="SAM" id="MobiDB-lite"/>
    </source>
</evidence>
<feature type="compositionally biased region" description="Polar residues" evidence="5">
    <location>
        <begin position="1982"/>
        <end position="1996"/>
    </location>
</feature>
<sequence>MAPASKRKRGDRTNSQDDEGSGRPSPHRPQNLTMANSRGGGRRGGRQGPRAPTTPHDANASQQSPNAMAAPATTPASKPQTTPTTPAPVKPQVASKPADAPEPMAVDEPKARPLPEINEYLTAERLESWRQGGRAAIVEAAMQAQAEGDALTLSMVYEELFDACLERQVDAEEIGAVVGEIIAGPSALEHVDAIDQFLEFVSSATLAMETAPPSLRPMLEATGIDPQKMREVLEDKILMSLHLVRPSFAKVAIRKATLALYRQSNYNLLREESEGYAKLATEYFTTVGNSPPSLQVVTASFEKVKALIGSFDLDVGRSLDVTLDVFANLLVKHNQFFVKLLRMSSWWPEQSVPRGVKFEEPLVSTLPGWAQPDALLWYYNEEEKAQQMALRERRDEDFWKSLDEIGVKAYFLLGGRRITHGVASTNTNDQVKASEDPNSMASDLKKMFEWGQDWMTQTGTLPPSGNRVAAQVLGFKLRFYASDRRSAHDQLPDNLIYLAALLIKIGFISIEDLYPHLYPLDEDMNDHKEKLRRANQANEESRHGVPTNALAMAGALPDDTRPAPSSVARLRESESKLSSKSTSEQGTPAEAEEAAQEKLPEPTDQKTALLRSLLTIGAIPEALYILGRWPWLLEVDPDLNTYIFRIAHHSLSKVYEQTKDGSRIDLAPGHKQAPTGGYAPRKVLRWAKPDQKDAGDGIDYTFYWGDWTDNVPICQTVDDIFKFCDTLLGLSGIRCGKDATLLAKLTRIGKWSLTQDSSEFNTRRWIKLTTVFLAPALTYSDKNTGVADEVWELMKRFDTPTRYGIYSVWVHKVPNKPENRATFTALSKEVHRIMNRVAKENVKTMGRQVARLSYGSPGVVLKHALKSGETYPNMIDALVECSRYLTYLAYDCLSWVFISSFNENRSTVKDDGMLATAWLRNTALFVGKAYKRYGNMMDPTPMVQCIAMKLTQGDLFMLEVLEQLIKEMSGIKPLGSLSESQVVGISLGPQLRSFTLHHYLGDERNHVQYKKSVERLLRCLMITGQAPVILITLALELHRYICRPELADVPLKVLSTNLDNLHGNFAQYLDFLKSNLSAKAFNNAIPGLVELISDYDVNPALAFIISREGLMERINAARTATTANGDFTMGNTENVTTANGTVAEGSKLQPATSQDVEMKESPAEGKLIPPVASGHVNPEIEVLAVQLREQLPEVYGNHICLTFLITFWQLSLPDLFDISMLSEYDTASKHFNKESARSKKPDSSGQGLRQEAKVLGETAIATRKCLQDEMRQWFAGVPMIGPKTQELHAVILLDCFLPRIRYSLQDSHFAFALLKFMHSAGVPGFRTMMLLDQLFKKELLMDVVCLCSDREATNLGRFLNEVLRELHVWHTKETDYTKFAHGDKKRLPGFGRTFNPDRTPATMLPFEDYRRVLFKWHSSLTQVIVDCLKSDNYLQIRNAIVILKAVSSAFPAADSLGRTLKDQVVHLSETEERQDLKLAATSLLGDFKKGMKRWISDDVFKLGRVAANELKAANARSQPASKRTQSPQPDERPTKKPAFNATALEFAPKSSSNGVATPVDATSSRKTERNGKGDSNRTVTPATAASTNKYQESNKPFQSSLQTRTGGSSAPKPVDMDKRGFQQEVKPAMRPSNHASQPPLSAARPDSRGGPVDNRVVHALPTRPDAQPPRIRPVDRPVDRPDDRPSDYSPVSRNPPRNLSNADYPRPERSGEALREPFPERREASPRRNRGRTPERREPTWPAVREPPRDYYEERNMRPLPHVRGPPPSRGAWEEHRDYKDSRDPRERPDLRAPLPAMQQDTRGRMQPRPEGIASYRREPSPKVPQPRDNGALPPRPIADTPNRSGDSVERTSINPERAALINNPRDDYRSNRDARPQRPLSPRRMDDRPPTTYQNRPEPGRTYRDDRNEDRHTREKPLVQAMPAPRDRRDEPTGNAPTGPRSGRYDAPPPSRNVREMFQAPQSRSAPYMAQDPNHGRLSPPTDNIASARQNQELQQGRAHTPLTAAPTGPAIPTGPAGVHPSRLTNFQGPPALQTDMQGIPSGPRNIARTPQGSGPLPSPRGAPTGPGGNFGKPTNRGVSHTTINTHVQDVPVGQANNSPNVPTVRGRGSIRASGNLEPPSSSNQAPTPSHPDTVNTPRAENTPSRVEQPSQEEGKYDSRGHRDSRRSERSGRRRSRSPERSDRRPDDRSTRGYDRNDEKERAPDRERGSDKDRRSSDRDAGRRERRGEWNGESRGRGGGGGGGGAGERRDDRHNEHRRRDDGRGRDDRKRTRTNEEPPQGDSKRPRRSN</sequence>
<dbReference type="Pfam" id="PF11732">
    <property type="entry name" value="Thoc2"/>
    <property type="match status" value="1"/>
</dbReference>
<dbReference type="PANTHER" id="PTHR21597:SF0">
    <property type="entry name" value="THO COMPLEX SUBUNIT 2"/>
    <property type="match status" value="1"/>
</dbReference>
<organism evidence="9 10">
    <name type="scientific">Amniculicola lignicola CBS 123094</name>
    <dbReference type="NCBI Taxonomy" id="1392246"/>
    <lineage>
        <taxon>Eukaryota</taxon>
        <taxon>Fungi</taxon>
        <taxon>Dikarya</taxon>
        <taxon>Ascomycota</taxon>
        <taxon>Pezizomycotina</taxon>
        <taxon>Dothideomycetes</taxon>
        <taxon>Pleosporomycetidae</taxon>
        <taxon>Pleosporales</taxon>
        <taxon>Amniculicolaceae</taxon>
        <taxon>Amniculicola</taxon>
    </lineage>
</organism>
<dbReference type="GO" id="GO:0006406">
    <property type="term" value="P:mRNA export from nucleus"/>
    <property type="evidence" value="ECO:0007669"/>
    <property type="project" value="InterPro"/>
</dbReference>
<feature type="compositionally biased region" description="Basic and acidic residues" evidence="5">
    <location>
        <begin position="1899"/>
        <end position="1918"/>
    </location>
</feature>
<proteinExistence type="inferred from homology"/>
<comment type="subcellular location">
    <subcellularLocation>
        <location evidence="1">Nucleus</location>
    </subcellularLocation>
</comment>
<evidence type="ECO:0000259" key="8">
    <source>
        <dbReference type="Pfam" id="PF16134"/>
    </source>
</evidence>
<feature type="compositionally biased region" description="Basic residues" evidence="5">
    <location>
        <begin position="1"/>
        <end position="10"/>
    </location>
</feature>
<feature type="compositionally biased region" description="Polar residues" evidence="5">
    <location>
        <begin position="1842"/>
        <end position="1855"/>
    </location>
</feature>
<feature type="compositionally biased region" description="Low complexity" evidence="5">
    <location>
        <begin position="2000"/>
        <end position="2019"/>
    </location>
</feature>
<dbReference type="Proteomes" id="UP000799779">
    <property type="component" value="Unassembled WGS sequence"/>
</dbReference>
<dbReference type="GO" id="GO:0003729">
    <property type="term" value="F:mRNA binding"/>
    <property type="evidence" value="ECO:0007669"/>
    <property type="project" value="TreeGrafter"/>
</dbReference>
<dbReference type="InterPro" id="IPR032302">
    <property type="entry name" value="THOC2_N"/>
</dbReference>
<feature type="compositionally biased region" description="Basic and acidic residues" evidence="5">
    <location>
        <begin position="1746"/>
        <end position="1757"/>
    </location>
</feature>
<feature type="region of interest" description="Disordered" evidence="5">
    <location>
        <begin position="1512"/>
        <end position="2291"/>
    </location>
</feature>
<feature type="compositionally biased region" description="Basic and acidic residues" evidence="5">
    <location>
        <begin position="1865"/>
        <end position="1877"/>
    </location>
</feature>
<evidence type="ECO:0000259" key="6">
    <source>
        <dbReference type="Pfam" id="PF11262"/>
    </source>
</evidence>
<feature type="region of interest" description="Disordered" evidence="5">
    <location>
        <begin position="1"/>
        <end position="115"/>
    </location>
</feature>
<feature type="compositionally biased region" description="Low complexity" evidence="5">
    <location>
        <begin position="69"/>
        <end position="84"/>
    </location>
</feature>
<dbReference type="EMBL" id="ML977567">
    <property type="protein sequence ID" value="KAF2004548.1"/>
    <property type="molecule type" value="Genomic_DNA"/>
</dbReference>
<feature type="compositionally biased region" description="Basic and acidic residues" evidence="5">
    <location>
        <begin position="2248"/>
        <end position="2277"/>
    </location>
</feature>
<evidence type="ECO:0000256" key="3">
    <source>
        <dbReference type="ARBA" id="ARBA00019596"/>
    </source>
</evidence>
<dbReference type="InterPro" id="IPR021726">
    <property type="entry name" value="THO_THOC2_N"/>
</dbReference>
<feature type="compositionally biased region" description="Polar residues" evidence="5">
    <location>
        <begin position="2120"/>
        <end position="2153"/>
    </location>
</feature>
<dbReference type="PANTHER" id="PTHR21597">
    <property type="entry name" value="THO2 PROTEIN"/>
    <property type="match status" value="1"/>
</dbReference>
<feature type="compositionally biased region" description="Basic and acidic residues" evidence="5">
    <location>
        <begin position="2154"/>
        <end position="2237"/>
    </location>
</feature>
<dbReference type="InterPro" id="IPR040007">
    <property type="entry name" value="Tho2"/>
</dbReference>
<feature type="domain" description="THO complex subunit 2 N-terminal" evidence="8">
    <location>
        <begin position="121"/>
        <end position="847"/>
    </location>
</feature>
<feature type="compositionally biased region" description="Gly residues" evidence="5">
    <location>
        <begin position="2238"/>
        <end position="2247"/>
    </location>
</feature>
<feature type="compositionally biased region" description="Basic and acidic residues" evidence="5">
    <location>
        <begin position="1705"/>
        <end position="1739"/>
    </location>
</feature>
<evidence type="ECO:0000256" key="4">
    <source>
        <dbReference type="ARBA" id="ARBA00023242"/>
    </source>
</evidence>
<dbReference type="Pfam" id="PF11262">
    <property type="entry name" value="Tho2"/>
    <property type="match status" value="1"/>
</dbReference>
<gene>
    <name evidence="9" type="ORF">P154DRAFT_426597</name>
</gene>
<dbReference type="GO" id="GO:0006397">
    <property type="term" value="P:mRNA processing"/>
    <property type="evidence" value="ECO:0007669"/>
    <property type="project" value="InterPro"/>
</dbReference>
<reference evidence="9" key="1">
    <citation type="journal article" date="2020" name="Stud. Mycol.">
        <title>101 Dothideomycetes genomes: a test case for predicting lifestyles and emergence of pathogens.</title>
        <authorList>
            <person name="Haridas S."/>
            <person name="Albert R."/>
            <person name="Binder M."/>
            <person name="Bloem J."/>
            <person name="Labutti K."/>
            <person name="Salamov A."/>
            <person name="Andreopoulos B."/>
            <person name="Baker S."/>
            <person name="Barry K."/>
            <person name="Bills G."/>
            <person name="Bluhm B."/>
            <person name="Cannon C."/>
            <person name="Castanera R."/>
            <person name="Culley D."/>
            <person name="Daum C."/>
            <person name="Ezra D."/>
            <person name="Gonzalez J."/>
            <person name="Henrissat B."/>
            <person name="Kuo A."/>
            <person name="Liang C."/>
            <person name="Lipzen A."/>
            <person name="Lutzoni F."/>
            <person name="Magnuson J."/>
            <person name="Mondo S."/>
            <person name="Nolan M."/>
            <person name="Ohm R."/>
            <person name="Pangilinan J."/>
            <person name="Park H.-J."/>
            <person name="Ramirez L."/>
            <person name="Alfaro M."/>
            <person name="Sun H."/>
            <person name="Tritt A."/>
            <person name="Yoshinaga Y."/>
            <person name="Zwiers L.-H."/>
            <person name="Turgeon B."/>
            <person name="Goodwin S."/>
            <person name="Spatafora J."/>
            <person name="Crous P."/>
            <person name="Grigoriev I."/>
        </authorList>
    </citation>
    <scope>NUCLEOTIDE SEQUENCE</scope>
    <source>
        <strain evidence="9">CBS 123094</strain>
    </source>
</reference>
<dbReference type="InterPro" id="IPR021418">
    <property type="entry name" value="THO_THOC2_C"/>
</dbReference>
<accession>A0A6A5WTY4</accession>
<dbReference type="OrthoDB" id="29024at2759"/>
<evidence type="ECO:0000313" key="9">
    <source>
        <dbReference type="EMBL" id="KAF2004548.1"/>
    </source>
</evidence>
<feature type="domain" description="THO complex subunitTHOC2 C-terminal" evidence="6">
    <location>
        <begin position="1197"/>
        <end position="1486"/>
    </location>
</feature>
<feature type="compositionally biased region" description="Basic and acidic residues" evidence="5">
    <location>
        <begin position="1772"/>
        <end position="1791"/>
    </location>
</feature>
<evidence type="ECO:0000256" key="2">
    <source>
        <dbReference type="ARBA" id="ARBA00007857"/>
    </source>
</evidence>
<feature type="domain" description="THO complex subunitTHOC2 N-terminal" evidence="7">
    <location>
        <begin position="849"/>
        <end position="921"/>
    </location>
</feature>
<dbReference type="GO" id="GO:0000445">
    <property type="term" value="C:THO complex part of transcription export complex"/>
    <property type="evidence" value="ECO:0007669"/>
    <property type="project" value="TreeGrafter"/>
</dbReference>
<feature type="compositionally biased region" description="Basic and acidic residues" evidence="5">
    <location>
        <begin position="1672"/>
        <end position="1686"/>
    </location>
</feature>
<feature type="compositionally biased region" description="Polar residues" evidence="5">
    <location>
        <begin position="1549"/>
        <end position="1562"/>
    </location>
</feature>
<evidence type="ECO:0000313" key="10">
    <source>
        <dbReference type="Proteomes" id="UP000799779"/>
    </source>
</evidence>
<dbReference type="Pfam" id="PF16134">
    <property type="entry name" value="THOC2_N"/>
    <property type="match status" value="1"/>
</dbReference>
<feature type="compositionally biased region" description="Polar residues" evidence="5">
    <location>
        <begin position="1576"/>
        <end position="1608"/>
    </location>
</feature>
<feature type="compositionally biased region" description="Polar residues" evidence="5">
    <location>
        <begin position="2078"/>
        <end position="2089"/>
    </location>
</feature>
<evidence type="ECO:0000256" key="1">
    <source>
        <dbReference type="ARBA" id="ARBA00004123"/>
    </source>
</evidence>
<comment type="similarity">
    <text evidence="2">Belongs to the THOC2 family.</text>
</comment>